<dbReference type="Proteomes" id="UP000561417">
    <property type="component" value="Unassembled WGS sequence"/>
</dbReference>
<sequence>MSISLNNVENVIELAADEVVPILAATKYAQREIIQVCKITMMDGMDASHEAQ</sequence>
<organism evidence="1 2">
    <name type="scientific">Bartonella callosciuri</name>
    <dbReference type="NCBI Taxonomy" id="686223"/>
    <lineage>
        <taxon>Bacteria</taxon>
        <taxon>Pseudomonadati</taxon>
        <taxon>Pseudomonadota</taxon>
        <taxon>Alphaproteobacteria</taxon>
        <taxon>Hyphomicrobiales</taxon>
        <taxon>Bartonellaceae</taxon>
        <taxon>Bartonella</taxon>
    </lineage>
</organism>
<dbReference type="RefSeq" id="WP_183228406.1">
    <property type="nucleotide sequence ID" value="NZ_JACHIM010000001.1"/>
</dbReference>
<gene>
    <name evidence="1" type="ORF">HNQ69_000408</name>
</gene>
<dbReference type="EMBL" id="JACHIM010000001">
    <property type="protein sequence ID" value="MBB5073304.1"/>
    <property type="molecule type" value="Genomic_DNA"/>
</dbReference>
<name>A0A840NP33_9HYPH</name>
<reference evidence="1 2" key="1">
    <citation type="submission" date="2020-08" db="EMBL/GenBank/DDBJ databases">
        <title>Genomic Encyclopedia of Type Strains, Phase IV (KMG-IV): sequencing the most valuable type-strain genomes for metagenomic binning, comparative biology and taxonomic classification.</title>
        <authorList>
            <person name="Goeker M."/>
        </authorList>
    </citation>
    <scope>NUCLEOTIDE SEQUENCE [LARGE SCALE GENOMIC DNA]</scope>
    <source>
        <strain evidence="1 2">DSM 28538</strain>
    </source>
</reference>
<comment type="caution">
    <text evidence="1">The sequence shown here is derived from an EMBL/GenBank/DDBJ whole genome shotgun (WGS) entry which is preliminary data.</text>
</comment>
<accession>A0A840NP33</accession>
<evidence type="ECO:0000313" key="2">
    <source>
        <dbReference type="Proteomes" id="UP000561417"/>
    </source>
</evidence>
<evidence type="ECO:0000313" key="1">
    <source>
        <dbReference type="EMBL" id="MBB5073304.1"/>
    </source>
</evidence>
<keyword evidence="2" id="KW-1185">Reference proteome</keyword>
<proteinExistence type="predicted"/>
<protein>
    <submittedName>
        <fullName evidence="1">Uncharacterized protein</fullName>
    </submittedName>
</protein>
<dbReference type="AlphaFoldDB" id="A0A840NP33"/>